<dbReference type="PROSITE" id="PS51257">
    <property type="entry name" value="PROKAR_LIPOPROTEIN"/>
    <property type="match status" value="1"/>
</dbReference>
<proteinExistence type="predicted"/>
<name>A0ABV6TF92_9ACTN</name>
<dbReference type="RefSeq" id="WP_394318711.1">
    <property type="nucleotide sequence ID" value="NZ_JBHMQV010000009.1"/>
</dbReference>
<comment type="caution">
    <text evidence="1">The sequence shown here is derived from an EMBL/GenBank/DDBJ whole genome shotgun (WGS) entry which is preliminary data.</text>
</comment>
<evidence type="ECO:0008006" key="3">
    <source>
        <dbReference type="Google" id="ProtNLM"/>
    </source>
</evidence>
<protein>
    <recommendedName>
        <fullName evidence="3">Lipoprotein</fullName>
    </recommendedName>
</protein>
<accession>A0ABV6TF92</accession>
<dbReference type="Proteomes" id="UP001589887">
    <property type="component" value="Unassembled WGS sequence"/>
</dbReference>
<dbReference type="EMBL" id="JBHMQV010000009">
    <property type="protein sequence ID" value="MFC0844458.1"/>
    <property type="molecule type" value="Genomic_DNA"/>
</dbReference>
<evidence type="ECO:0000313" key="1">
    <source>
        <dbReference type="EMBL" id="MFC0844458.1"/>
    </source>
</evidence>
<organism evidence="1 2">
    <name type="scientific">Streptomyces noboritoensis</name>
    <dbReference type="NCBI Taxonomy" id="67337"/>
    <lineage>
        <taxon>Bacteria</taxon>
        <taxon>Bacillati</taxon>
        <taxon>Actinomycetota</taxon>
        <taxon>Actinomycetes</taxon>
        <taxon>Kitasatosporales</taxon>
        <taxon>Streptomycetaceae</taxon>
        <taxon>Streptomyces</taxon>
    </lineage>
</organism>
<evidence type="ECO:0000313" key="2">
    <source>
        <dbReference type="Proteomes" id="UP001589887"/>
    </source>
</evidence>
<sequence>MNRLPAAIVAAGAALLLATGCGNSQSDGKPAATRATASDAAGTFTALAARVSSAKLGSVVTTDNDPNHLLGRPGQYTSKITFADTRIKAADVEGTDVGDVSRGGAIEQFANPDEAMTRAQYIQAITKGMPALTEYDYVHGVNVIRVSRYLTPVQAKEYEDAAGKLP</sequence>
<keyword evidence="2" id="KW-1185">Reference proteome</keyword>
<reference evidence="1 2" key="1">
    <citation type="submission" date="2024-09" db="EMBL/GenBank/DDBJ databases">
        <authorList>
            <person name="Sun Q."/>
            <person name="Mori K."/>
        </authorList>
    </citation>
    <scope>NUCLEOTIDE SEQUENCE [LARGE SCALE GENOMIC DNA]</scope>
    <source>
        <strain evidence="1 2">JCM 4557</strain>
    </source>
</reference>
<gene>
    <name evidence="1" type="ORF">ACFH04_12195</name>
</gene>